<dbReference type="PANTHER" id="PTHR22427:SF7">
    <property type="entry name" value="GH15728P"/>
    <property type="match status" value="1"/>
</dbReference>
<dbReference type="PANTHER" id="PTHR22427">
    <property type="entry name" value="GH15728P"/>
    <property type="match status" value="1"/>
</dbReference>
<feature type="compositionally biased region" description="Basic and acidic residues" evidence="1">
    <location>
        <begin position="93"/>
        <end position="107"/>
    </location>
</feature>
<sequence length="960" mass="106209">MIGFGIVGNTQTADLLLVAADGRKLAAHRCILRQRAPGFFQRHIEPTIVATPREILASDQVLEVAIGDIDSVGLEFFIRSVYTEEEIASIPDSGRESLSQRDDDDRVKRTKSVQRPKNFYLHGAGSRSSQHTFQMDDSGEFDGADDETPQGDGDSLENSMTVSSEMAQMAPNPIASEPEFKDPIMTSFRDLASASPACMSSSLHSERSRCEPDIIEEDESQLETSSDDRMIAGFIHLDESGTSQSEESAETPRRDSKPIFSMFVGLNGESEMTQSLPAAPDGIRGRAILARRLSVTSLTSLTSIDLTPNHDGNVPSGDRNPSCKLAADLMEMYLNKVDTDVVIKTQNGDVQAHKCILSATCPYFKKHLEKSRRIEMKGYSRVVVHFFVSFLYGGLTCVPEEVDIWEVISLATHLNVPELGEVALLHLRTNKCHFFHRPCATCVSAVFDSLSQFHSIKCLRPLYDETMLWQAKYFSRVWKGRVFLNLHERWQQECLDTLMRNINEENVIDTILGCEKLQISLPRSKSQSAADQVQAMVSEVVDFSTEFLVQQFDAVVASSAFSDCGKGLALNLALLEDVFPSLVHSLSADTAIRTFKTLGELMVKVQKQQQSPRRVNSLSIPVDEWSPRFYNLVRRLYELTDKHLLHYAGSVVKAEAWNLLSEQEQSRINETGIFVEMRQARAPPPKLSSLNRTYKRSSSVGMQIPSSSTMERARSLERTRHFGVFCQVEEAPEALEELHREKTQDSIHRRANSLKETKSKEARPAPPSAPPEAPAAPSPAEIRRSRTQSKTPPASAKNSPKRGPPPVKKHLSPTKASEESKLERENTHTIMTVQQNRAAGITHSTTEAPHATPLVKAKPQSVVKPMPKSTPLAATNATVSIPGSRAGSAKSATGRSTPSQTASKRQSALPNRTAAAQAYQTAKSSLSVDKTKRRQRKSPEAEGRGPSRIPRSPKTARKNV</sequence>
<feature type="compositionally biased region" description="Polar residues" evidence="1">
    <location>
        <begin position="890"/>
        <end position="910"/>
    </location>
</feature>
<feature type="region of interest" description="Disordered" evidence="1">
    <location>
        <begin position="90"/>
        <end position="158"/>
    </location>
</feature>
<comment type="caution">
    <text evidence="3">The sequence shown here is derived from an EMBL/GenBank/DDBJ whole genome shotgun (WGS) entry which is preliminary data.</text>
</comment>
<feature type="region of interest" description="Disordered" evidence="1">
    <location>
        <begin position="684"/>
        <end position="710"/>
    </location>
</feature>
<evidence type="ECO:0000256" key="1">
    <source>
        <dbReference type="SAM" id="MobiDB-lite"/>
    </source>
</evidence>
<keyword evidence="4" id="KW-1185">Reference proteome</keyword>
<dbReference type="Proteomes" id="UP001175271">
    <property type="component" value="Unassembled WGS sequence"/>
</dbReference>
<dbReference type="Pfam" id="PF26017">
    <property type="entry name" value="BACK_BTBD8"/>
    <property type="match status" value="1"/>
</dbReference>
<dbReference type="SUPFAM" id="SSF54695">
    <property type="entry name" value="POZ domain"/>
    <property type="match status" value="1"/>
</dbReference>
<dbReference type="SMART" id="SM00225">
    <property type="entry name" value="BTB"/>
    <property type="match status" value="1"/>
</dbReference>
<evidence type="ECO:0000313" key="3">
    <source>
        <dbReference type="EMBL" id="KAK0405601.1"/>
    </source>
</evidence>
<feature type="compositionally biased region" description="Polar residues" evidence="1">
    <location>
        <begin position="828"/>
        <end position="847"/>
    </location>
</feature>
<feature type="compositionally biased region" description="Polar residues" evidence="1">
    <location>
        <begin position="918"/>
        <end position="928"/>
    </location>
</feature>
<dbReference type="InterPro" id="IPR011333">
    <property type="entry name" value="SKP1/BTB/POZ_sf"/>
</dbReference>
<proteinExistence type="predicted"/>
<feature type="compositionally biased region" description="Acidic residues" evidence="1">
    <location>
        <begin position="137"/>
        <end position="149"/>
    </location>
</feature>
<dbReference type="Pfam" id="PF00651">
    <property type="entry name" value="BTB"/>
    <property type="match status" value="1"/>
</dbReference>
<name>A0AA39LPT7_9BILA</name>
<organism evidence="3 4">
    <name type="scientific">Steinernema hermaphroditum</name>
    <dbReference type="NCBI Taxonomy" id="289476"/>
    <lineage>
        <taxon>Eukaryota</taxon>
        <taxon>Metazoa</taxon>
        <taxon>Ecdysozoa</taxon>
        <taxon>Nematoda</taxon>
        <taxon>Chromadorea</taxon>
        <taxon>Rhabditida</taxon>
        <taxon>Tylenchina</taxon>
        <taxon>Panagrolaimomorpha</taxon>
        <taxon>Strongyloidoidea</taxon>
        <taxon>Steinernematidae</taxon>
        <taxon>Steinernema</taxon>
    </lineage>
</organism>
<evidence type="ECO:0000313" key="4">
    <source>
        <dbReference type="Proteomes" id="UP001175271"/>
    </source>
</evidence>
<dbReference type="PROSITE" id="PS50097">
    <property type="entry name" value="BTB"/>
    <property type="match status" value="2"/>
</dbReference>
<dbReference type="Gene3D" id="3.30.710.10">
    <property type="entry name" value="Potassium Channel Kv1.1, Chain A"/>
    <property type="match status" value="1"/>
</dbReference>
<evidence type="ECO:0000259" key="2">
    <source>
        <dbReference type="PROSITE" id="PS50097"/>
    </source>
</evidence>
<protein>
    <recommendedName>
        <fullName evidence="2">BTB domain-containing protein</fullName>
    </recommendedName>
</protein>
<feature type="region of interest" description="Disordered" evidence="1">
    <location>
        <begin position="737"/>
        <end position="960"/>
    </location>
</feature>
<dbReference type="InterPro" id="IPR000210">
    <property type="entry name" value="BTB/POZ_dom"/>
</dbReference>
<feature type="compositionally biased region" description="Basic and acidic residues" evidence="1">
    <location>
        <begin position="737"/>
        <end position="763"/>
    </location>
</feature>
<feature type="compositionally biased region" description="Polar residues" evidence="1">
    <location>
        <begin position="688"/>
        <end position="710"/>
    </location>
</feature>
<feature type="compositionally biased region" description="Basic and acidic residues" evidence="1">
    <location>
        <begin position="816"/>
        <end position="827"/>
    </location>
</feature>
<dbReference type="AlphaFoldDB" id="A0AA39LPT7"/>
<feature type="domain" description="BTB" evidence="2">
    <location>
        <begin position="13"/>
        <end position="85"/>
    </location>
</feature>
<feature type="compositionally biased region" description="Polar residues" evidence="1">
    <location>
        <begin position="788"/>
        <end position="798"/>
    </location>
</feature>
<feature type="compositionally biased region" description="Pro residues" evidence="1">
    <location>
        <begin position="764"/>
        <end position="777"/>
    </location>
</feature>
<dbReference type="EMBL" id="JAUCMV010000004">
    <property type="protein sequence ID" value="KAK0405601.1"/>
    <property type="molecule type" value="Genomic_DNA"/>
</dbReference>
<accession>A0AA39LPT7</accession>
<dbReference type="InterPro" id="IPR043225">
    <property type="entry name" value="BACK_BTBD8"/>
</dbReference>
<reference evidence="3" key="1">
    <citation type="submission" date="2023-06" db="EMBL/GenBank/DDBJ databases">
        <title>Genomic analysis of the entomopathogenic nematode Steinernema hermaphroditum.</title>
        <authorList>
            <person name="Schwarz E.M."/>
            <person name="Heppert J.K."/>
            <person name="Baniya A."/>
            <person name="Schwartz H.T."/>
            <person name="Tan C.-H."/>
            <person name="Antoshechkin I."/>
            <person name="Sternberg P.W."/>
            <person name="Goodrich-Blair H."/>
            <person name="Dillman A.R."/>
        </authorList>
    </citation>
    <scope>NUCLEOTIDE SEQUENCE</scope>
    <source>
        <strain evidence="3">PS9179</strain>
        <tissue evidence="3">Whole animal</tissue>
    </source>
</reference>
<gene>
    <name evidence="3" type="ORF">QR680_018079</name>
</gene>
<feature type="compositionally biased region" description="Polar residues" evidence="1">
    <location>
        <begin position="126"/>
        <end position="135"/>
    </location>
</feature>
<feature type="compositionally biased region" description="Polar residues" evidence="1">
    <location>
        <begin position="872"/>
        <end position="881"/>
    </location>
</feature>
<feature type="domain" description="BTB" evidence="2">
    <location>
        <begin position="339"/>
        <end position="400"/>
    </location>
</feature>